<dbReference type="RefSeq" id="WP_271993910.1">
    <property type="nucleotide sequence ID" value="NZ_JAQNDN010000001.1"/>
</dbReference>
<keyword evidence="2" id="KW-1185">Reference proteome</keyword>
<evidence type="ECO:0000313" key="1">
    <source>
        <dbReference type="EMBL" id="MDC0666376.1"/>
    </source>
</evidence>
<sequence>MRHKQVLCLALMMAGCRTEPTNGEPVEISEDDAAERYAAWARGRDGCLSWDDCEGTVSDVFAATRGRLADGARMSLARRGHQ</sequence>
<accession>A0ABT5AX13</accession>
<dbReference type="PROSITE" id="PS51257">
    <property type="entry name" value="PROKAR_LIPOPROTEIN"/>
    <property type="match status" value="1"/>
</dbReference>
<evidence type="ECO:0008006" key="3">
    <source>
        <dbReference type="Google" id="ProtNLM"/>
    </source>
</evidence>
<gene>
    <name evidence="1" type="ORF">POL58_01445</name>
</gene>
<organism evidence="1 2">
    <name type="scientific">Nannocystis radixulma</name>
    <dbReference type="NCBI Taxonomy" id="2995305"/>
    <lineage>
        <taxon>Bacteria</taxon>
        <taxon>Pseudomonadati</taxon>
        <taxon>Myxococcota</taxon>
        <taxon>Polyangia</taxon>
        <taxon>Nannocystales</taxon>
        <taxon>Nannocystaceae</taxon>
        <taxon>Nannocystis</taxon>
    </lineage>
</organism>
<comment type="caution">
    <text evidence="1">The sequence shown here is derived from an EMBL/GenBank/DDBJ whole genome shotgun (WGS) entry which is preliminary data.</text>
</comment>
<evidence type="ECO:0000313" key="2">
    <source>
        <dbReference type="Proteomes" id="UP001217838"/>
    </source>
</evidence>
<name>A0ABT5AX13_9BACT</name>
<reference evidence="1 2" key="1">
    <citation type="submission" date="2022-11" db="EMBL/GenBank/DDBJ databases">
        <title>Minimal conservation of predation-associated metabolite biosynthetic gene clusters underscores biosynthetic potential of Myxococcota including descriptions for ten novel species: Archangium lansinium sp. nov., Myxococcus landrumus sp. nov., Nannocystis bai.</title>
        <authorList>
            <person name="Ahearne A."/>
            <person name="Stevens C."/>
            <person name="Dowd S."/>
        </authorList>
    </citation>
    <scope>NUCLEOTIDE SEQUENCE [LARGE SCALE GENOMIC DNA]</scope>
    <source>
        <strain evidence="1 2">NCELM</strain>
    </source>
</reference>
<dbReference type="Proteomes" id="UP001217838">
    <property type="component" value="Unassembled WGS sequence"/>
</dbReference>
<dbReference type="EMBL" id="JAQNDN010000001">
    <property type="protein sequence ID" value="MDC0666376.1"/>
    <property type="molecule type" value="Genomic_DNA"/>
</dbReference>
<protein>
    <recommendedName>
        <fullName evidence="3">Lipoprotein</fullName>
    </recommendedName>
</protein>
<proteinExistence type="predicted"/>